<evidence type="ECO:0000256" key="13">
    <source>
        <dbReference type="SAM" id="MobiDB-lite"/>
    </source>
</evidence>
<sequence>MKLCQGDFPEEQNYEILSSSLEEEDKGCRCKRLLIKLKPNCQAPRSRVDGGKQQFADMAVIVGIDQETGIRRKIVLRSNRSGLKLATRLKLYLDQKQNEENKTRFLMDQNSEDRESKEHFSDETPNKKAPERTISTIKRELAGSPLGWPLLRRKSSQKQPSFRKCSSLSETSSSSSSSTLVSAFSRQSSAARRNPSASASDFWEEFVTDEDRIQNSKTDFNSRGCVHHSDDDDGLKSSPCKLFSHGELKKATQDFSPLNLVGEGGCSSVYKGCLPDGKSVAVKVLKPYKEAWNDFSLEVAIMSSVKHRHITPLIGVCIEGESLMLVYDFLSNGSLEESLQDDGEEKAVLPWEVRFRVAVEVAEALSYLHSECPRPVIHRDVKSSNILLSSDLQPQLSDFGLAIWGPTNSTHMTNKDLVGTFGYIAPEYFMRGRVSEKVDIYSFGIVLLELVSGRKAIITNNSSKAQEGLVKWVSISLFSLTLPNFPFGQHLPRVLLVHQETENWSCLFMVQAIPLMESGNHRGLLDPRLMSEQVDNSQLGRMVLAASLCTKASARLRPTANQIIELLKGVKCEKEWTSCYINYLTETSNQEEGDDESLQRHDYKSSLDTSWLDLGLEDATQLGSSRVIAKPRKKLKDYLKEDQF</sequence>
<comment type="subcellular location">
    <subcellularLocation>
        <location evidence="1">Cell membrane</location>
        <topology evidence="1">Single-pass type I membrane protein</topology>
    </subcellularLocation>
</comment>
<comment type="similarity">
    <text evidence="3">In the C-terminal section; belongs to the protein kinase superfamily. Ser/Thr protein kinase family.</text>
</comment>
<dbReference type="Gene3D" id="1.10.510.10">
    <property type="entry name" value="Transferase(Phosphotransferase) domain 1"/>
    <property type="match status" value="1"/>
</dbReference>
<dbReference type="FunFam" id="1.10.510.10:FF:000240">
    <property type="entry name" value="Lectin-domain containing receptor kinase A4.3"/>
    <property type="match status" value="1"/>
</dbReference>
<evidence type="ECO:0000256" key="8">
    <source>
        <dbReference type="ARBA" id="ARBA00022840"/>
    </source>
</evidence>
<dbReference type="PROSITE" id="PS50011">
    <property type="entry name" value="PROTEIN_KINASE_DOM"/>
    <property type="match status" value="1"/>
</dbReference>
<keyword evidence="7" id="KW-0547">Nucleotide-binding</keyword>
<comment type="similarity">
    <text evidence="2">In the N-terminal section; belongs to the leguminous lectin family.</text>
</comment>
<organism evidence="15 16">
    <name type="scientific">Linum tenue</name>
    <dbReference type="NCBI Taxonomy" id="586396"/>
    <lineage>
        <taxon>Eukaryota</taxon>
        <taxon>Viridiplantae</taxon>
        <taxon>Streptophyta</taxon>
        <taxon>Embryophyta</taxon>
        <taxon>Tracheophyta</taxon>
        <taxon>Spermatophyta</taxon>
        <taxon>Magnoliopsida</taxon>
        <taxon>eudicotyledons</taxon>
        <taxon>Gunneridae</taxon>
        <taxon>Pentapetalae</taxon>
        <taxon>rosids</taxon>
        <taxon>fabids</taxon>
        <taxon>Malpighiales</taxon>
        <taxon>Linaceae</taxon>
        <taxon>Linum</taxon>
    </lineage>
</organism>
<reference evidence="15" key="1">
    <citation type="submission" date="2022-08" db="EMBL/GenBank/DDBJ databases">
        <authorList>
            <person name="Gutierrez-Valencia J."/>
        </authorList>
    </citation>
    <scope>NUCLEOTIDE SEQUENCE</scope>
</reference>
<keyword evidence="4" id="KW-1003">Cell membrane</keyword>
<keyword evidence="11" id="KW-0675">Receptor</keyword>
<keyword evidence="8" id="KW-0067">ATP-binding</keyword>
<dbReference type="PANTHER" id="PTHR47987:SF11">
    <property type="entry name" value="RECEPTOR-LIKE CYTOSOLIC SERINE_THREONINE-PROTEIN KINASE RBK1 ISOFORM X1"/>
    <property type="match status" value="1"/>
</dbReference>
<keyword evidence="9" id="KW-1133">Transmembrane helix</keyword>
<evidence type="ECO:0000313" key="15">
    <source>
        <dbReference type="EMBL" id="CAI0435152.1"/>
    </source>
</evidence>
<evidence type="ECO:0000256" key="9">
    <source>
        <dbReference type="ARBA" id="ARBA00022989"/>
    </source>
</evidence>
<evidence type="ECO:0000313" key="16">
    <source>
        <dbReference type="Proteomes" id="UP001154282"/>
    </source>
</evidence>
<keyword evidence="6" id="KW-0732">Signal</keyword>
<keyword evidence="12" id="KW-0325">Glycoprotein</keyword>
<dbReference type="PROSITE" id="PS00108">
    <property type="entry name" value="PROTEIN_KINASE_ST"/>
    <property type="match status" value="1"/>
</dbReference>
<dbReference type="EMBL" id="CAMGYJ010000006">
    <property type="protein sequence ID" value="CAI0435152.1"/>
    <property type="molecule type" value="Genomic_DNA"/>
</dbReference>
<dbReference type="PANTHER" id="PTHR47987">
    <property type="entry name" value="OS08G0249100 PROTEIN"/>
    <property type="match status" value="1"/>
</dbReference>
<evidence type="ECO:0000256" key="2">
    <source>
        <dbReference type="ARBA" id="ARBA00008536"/>
    </source>
</evidence>
<dbReference type="Proteomes" id="UP001154282">
    <property type="component" value="Unassembled WGS sequence"/>
</dbReference>
<evidence type="ECO:0000256" key="6">
    <source>
        <dbReference type="ARBA" id="ARBA00022729"/>
    </source>
</evidence>
<feature type="compositionally biased region" description="Low complexity" evidence="13">
    <location>
        <begin position="166"/>
        <end position="176"/>
    </location>
</feature>
<dbReference type="GO" id="GO:0005524">
    <property type="term" value="F:ATP binding"/>
    <property type="evidence" value="ECO:0007669"/>
    <property type="project" value="UniProtKB-KW"/>
</dbReference>
<proteinExistence type="inferred from homology"/>
<dbReference type="AlphaFoldDB" id="A0AAV0LMK5"/>
<feature type="domain" description="Protein kinase" evidence="14">
    <location>
        <begin position="255"/>
        <end position="577"/>
    </location>
</feature>
<evidence type="ECO:0000256" key="5">
    <source>
        <dbReference type="ARBA" id="ARBA00022692"/>
    </source>
</evidence>
<feature type="region of interest" description="Disordered" evidence="13">
    <location>
        <begin position="102"/>
        <end position="176"/>
    </location>
</feature>
<dbReference type="GO" id="GO:0005886">
    <property type="term" value="C:plasma membrane"/>
    <property type="evidence" value="ECO:0007669"/>
    <property type="project" value="UniProtKB-SubCell"/>
</dbReference>
<dbReference type="InterPro" id="IPR046958">
    <property type="entry name" value="RBK1/2/STUNTED"/>
</dbReference>
<dbReference type="SMART" id="SM00220">
    <property type="entry name" value="S_TKc"/>
    <property type="match status" value="1"/>
</dbReference>
<gene>
    <name evidence="15" type="ORF">LITE_LOCUS24586</name>
</gene>
<evidence type="ECO:0000256" key="1">
    <source>
        <dbReference type="ARBA" id="ARBA00004251"/>
    </source>
</evidence>
<evidence type="ECO:0000256" key="12">
    <source>
        <dbReference type="ARBA" id="ARBA00023180"/>
    </source>
</evidence>
<dbReference type="Gene3D" id="3.30.200.20">
    <property type="entry name" value="Phosphorylase Kinase, domain 1"/>
    <property type="match status" value="1"/>
</dbReference>
<dbReference type="SUPFAM" id="SSF56112">
    <property type="entry name" value="Protein kinase-like (PK-like)"/>
    <property type="match status" value="1"/>
</dbReference>
<dbReference type="GO" id="GO:0002229">
    <property type="term" value="P:defense response to oomycetes"/>
    <property type="evidence" value="ECO:0007669"/>
    <property type="project" value="UniProtKB-ARBA"/>
</dbReference>
<keyword evidence="16" id="KW-1185">Reference proteome</keyword>
<dbReference type="FunFam" id="3.30.200.20:FF:000268">
    <property type="entry name" value="probable receptor-like serine/threonine-protein kinase At5g57670"/>
    <property type="match status" value="1"/>
</dbReference>
<comment type="caution">
    <text evidence="15">The sequence shown here is derived from an EMBL/GenBank/DDBJ whole genome shotgun (WGS) entry which is preliminary data.</text>
</comment>
<evidence type="ECO:0000256" key="3">
    <source>
        <dbReference type="ARBA" id="ARBA00010217"/>
    </source>
</evidence>
<evidence type="ECO:0000259" key="14">
    <source>
        <dbReference type="PROSITE" id="PS50011"/>
    </source>
</evidence>
<dbReference type="InterPro" id="IPR000719">
    <property type="entry name" value="Prot_kinase_dom"/>
</dbReference>
<protein>
    <recommendedName>
        <fullName evidence="14">Protein kinase domain-containing protein</fullName>
    </recommendedName>
</protein>
<evidence type="ECO:0000256" key="11">
    <source>
        <dbReference type="ARBA" id="ARBA00023170"/>
    </source>
</evidence>
<keyword evidence="5" id="KW-0812">Transmembrane</keyword>
<name>A0AAV0LMK5_9ROSI</name>
<evidence type="ECO:0000256" key="10">
    <source>
        <dbReference type="ARBA" id="ARBA00023136"/>
    </source>
</evidence>
<dbReference type="InterPro" id="IPR011009">
    <property type="entry name" value="Kinase-like_dom_sf"/>
</dbReference>
<feature type="compositionally biased region" description="Basic and acidic residues" evidence="13">
    <location>
        <begin position="102"/>
        <end position="141"/>
    </location>
</feature>
<keyword evidence="10" id="KW-0472">Membrane</keyword>
<dbReference type="Pfam" id="PF00069">
    <property type="entry name" value="Pkinase"/>
    <property type="match status" value="1"/>
</dbReference>
<dbReference type="InterPro" id="IPR008271">
    <property type="entry name" value="Ser/Thr_kinase_AS"/>
</dbReference>
<evidence type="ECO:0000256" key="4">
    <source>
        <dbReference type="ARBA" id="ARBA00022475"/>
    </source>
</evidence>
<accession>A0AAV0LMK5</accession>
<evidence type="ECO:0000256" key="7">
    <source>
        <dbReference type="ARBA" id="ARBA00022741"/>
    </source>
</evidence>
<dbReference type="GO" id="GO:0004672">
    <property type="term" value="F:protein kinase activity"/>
    <property type="evidence" value="ECO:0007669"/>
    <property type="project" value="InterPro"/>
</dbReference>